<dbReference type="RefSeq" id="WP_222427280.1">
    <property type="nucleotide sequence ID" value="NZ_LR214049.1"/>
</dbReference>
<organism evidence="1 2">
    <name type="scientific">Hyella patelloides LEGE 07179</name>
    <dbReference type="NCBI Taxonomy" id="945734"/>
    <lineage>
        <taxon>Bacteria</taxon>
        <taxon>Bacillati</taxon>
        <taxon>Cyanobacteriota</taxon>
        <taxon>Cyanophyceae</taxon>
        <taxon>Pleurocapsales</taxon>
        <taxon>Hyellaceae</taxon>
        <taxon>Hyella</taxon>
    </lineage>
</organism>
<accession>A0A563VUT7</accession>
<dbReference type="EMBL" id="CAACVJ010000236">
    <property type="protein sequence ID" value="VEP15154.1"/>
    <property type="molecule type" value="Genomic_DNA"/>
</dbReference>
<gene>
    <name evidence="1" type="ORF">H1P_3100004</name>
</gene>
<reference evidence="1 2" key="1">
    <citation type="submission" date="2019-01" db="EMBL/GenBank/DDBJ databases">
        <authorList>
            <person name="Brito A."/>
        </authorList>
    </citation>
    <scope>NUCLEOTIDE SEQUENCE [LARGE SCALE GENOMIC DNA]</scope>
    <source>
        <strain evidence="1">1</strain>
    </source>
</reference>
<proteinExistence type="predicted"/>
<keyword evidence="2" id="KW-1185">Reference proteome</keyword>
<protein>
    <submittedName>
        <fullName evidence="1">Uncharacterized protein</fullName>
    </submittedName>
</protein>
<dbReference type="Proteomes" id="UP000320055">
    <property type="component" value="Unassembled WGS sequence"/>
</dbReference>
<dbReference type="AlphaFoldDB" id="A0A563VUT7"/>
<evidence type="ECO:0000313" key="2">
    <source>
        <dbReference type="Proteomes" id="UP000320055"/>
    </source>
</evidence>
<evidence type="ECO:0000313" key="1">
    <source>
        <dbReference type="EMBL" id="VEP15154.1"/>
    </source>
</evidence>
<sequence length="332" mass="38977">MSKHQEILKIGLNALKIEITNLCAYLSKWQIEQIFKQAGFPETDDNPTRRGLVDNYYSSLDWNNQETVQKFLKVIEIILLLSDIREETKQYIRNVCKECGFKVSNGHYINNDFIPDLFIYQFPAGLPYGKNKPNFCIKAKNGKQTLSFELTGETSIIKKDVYPDFSYGKFAEANGFNSVTDSNFRKALANMNQTKYERDFFIAYAKKLRMADRDIPVLIPQAWIQWHSLSKKNLRSNSSLYPDDLYRIDFVAFWNNKRFAILIDDISHYGIKNEKYWFASEESYSKRLKEDRKLSSEGWQVFRISNWELKQSNNSQILDNIVVELKNFIGFE</sequence>
<name>A0A563VUT7_9CYAN</name>